<evidence type="ECO:0000259" key="4">
    <source>
        <dbReference type="PROSITE" id="PS51272"/>
    </source>
</evidence>
<accession>R4YZD6</accession>
<dbReference type="PANTHER" id="PTHR45982:SF1">
    <property type="entry name" value="REGULATOR OF CHROMOSOME CONDENSATION"/>
    <property type="match status" value="1"/>
</dbReference>
<dbReference type="eggNOG" id="COG1404">
    <property type="taxonomic scope" value="Bacteria"/>
</dbReference>
<comment type="caution">
    <text evidence="5">The sequence shown here is derived from an EMBL/GenBank/DDBJ whole genome shotgun (WGS) entry which is preliminary data.</text>
</comment>
<dbReference type="InterPro" id="IPR000408">
    <property type="entry name" value="Reg_chr_condens"/>
</dbReference>
<evidence type="ECO:0000313" key="6">
    <source>
        <dbReference type="Proteomes" id="UP000018291"/>
    </source>
</evidence>
<feature type="domain" description="SLH" evidence="4">
    <location>
        <begin position="56"/>
        <end position="119"/>
    </location>
</feature>
<dbReference type="eggNOG" id="COG5184">
    <property type="taxonomic scope" value="Bacteria"/>
</dbReference>
<dbReference type="Gene3D" id="2.130.10.30">
    <property type="entry name" value="Regulator of chromosome condensation 1/beta-lactamase-inhibitor protein II"/>
    <property type="match status" value="4"/>
</dbReference>
<dbReference type="HOGENOM" id="CLU_279230_0_0_11"/>
<evidence type="ECO:0000256" key="3">
    <source>
        <dbReference type="SAM" id="MobiDB-lite"/>
    </source>
</evidence>
<dbReference type="PROSITE" id="PS51272">
    <property type="entry name" value="SLH"/>
    <property type="match status" value="3"/>
</dbReference>
<dbReference type="STRING" id="1229780.BN381_330004"/>
<dbReference type="SUPFAM" id="SSF50985">
    <property type="entry name" value="RCC1/BLIP-II"/>
    <property type="match status" value="3"/>
</dbReference>
<evidence type="ECO:0000256" key="2">
    <source>
        <dbReference type="ARBA" id="ARBA00022737"/>
    </source>
</evidence>
<protein>
    <submittedName>
        <fullName evidence="5">Regulator of chromosome condensation, RCC1 (Modular protein)</fullName>
    </submittedName>
</protein>
<dbReference type="OrthoDB" id="904022at2"/>
<feature type="domain" description="SLH" evidence="4">
    <location>
        <begin position="176"/>
        <end position="239"/>
    </location>
</feature>
<keyword evidence="2" id="KW-0677">Repeat</keyword>
<dbReference type="InterPro" id="IPR001119">
    <property type="entry name" value="SLH_dom"/>
</dbReference>
<dbReference type="Proteomes" id="UP000018291">
    <property type="component" value="Unassembled WGS sequence"/>
</dbReference>
<keyword evidence="6" id="KW-1185">Reference proteome</keyword>
<feature type="region of interest" description="Disordered" evidence="3">
    <location>
        <begin position="35"/>
        <end position="56"/>
    </location>
</feature>
<feature type="domain" description="SLH" evidence="4">
    <location>
        <begin position="120"/>
        <end position="175"/>
    </location>
</feature>
<dbReference type="AlphaFoldDB" id="R4YZD6"/>
<dbReference type="PRINTS" id="PR00633">
    <property type="entry name" value="RCCNDNSATION"/>
</dbReference>
<dbReference type="EMBL" id="CANL01000027">
    <property type="protein sequence ID" value="CCM64019.1"/>
    <property type="molecule type" value="Genomic_DNA"/>
</dbReference>
<proteinExistence type="predicted"/>
<dbReference type="Pfam" id="PF13540">
    <property type="entry name" value="RCC1_2"/>
    <property type="match status" value="1"/>
</dbReference>
<dbReference type="Pfam" id="PF00395">
    <property type="entry name" value="SLH"/>
    <property type="match status" value="3"/>
</dbReference>
<dbReference type="GO" id="GO:0005085">
    <property type="term" value="F:guanyl-nucleotide exchange factor activity"/>
    <property type="evidence" value="ECO:0007669"/>
    <property type="project" value="TreeGrafter"/>
</dbReference>
<dbReference type="Pfam" id="PF25390">
    <property type="entry name" value="WD40_RLD"/>
    <property type="match status" value="1"/>
</dbReference>
<evidence type="ECO:0000313" key="5">
    <source>
        <dbReference type="EMBL" id="CCM64019.1"/>
    </source>
</evidence>
<organism evidence="5 6">
    <name type="scientific">Candidatus Neomicrothrix parvicella RN1</name>
    <dbReference type="NCBI Taxonomy" id="1229780"/>
    <lineage>
        <taxon>Bacteria</taxon>
        <taxon>Bacillati</taxon>
        <taxon>Actinomycetota</taxon>
        <taxon>Acidimicrobiia</taxon>
        <taxon>Acidimicrobiales</taxon>
        <taxon>Microthrixaceae</taxon>
        <taxon>Candidatus Neomicrothrix</taxon>
    </lineage>
</organism>
<dbReference type="GO" id="GO:0005737">
    <property type="term" value="C:cytoplasm"/>
    <property type="evidence" value="ECO:0007669"/>
    <property type="project" value="TreeGrafter"/>
</dbReference>
<dbReference type="InterPro" id="IPR058923">
    <property type="entry name" value="RCC1-like_dom"/>
</dbReference>
<dbReference type="Pfam" id="PF00415">
    <property type="entry name" value="RCC1"/>
    <property type="match status" value="4"/>
</dbReference>
<reference evidence="5 6" key="1">
    <citation type="journal article" date="2013" name="ISME J.">
        <title>Metabolic model for the filamentous 'Candidatus Microthrix parvicella' based on genomic and metagenomic analyses.</title>
        <authorList>
            <person name="Jon McIlroy S."/>
            <person name="Kristiansen R."/>
            <person name="Albertsen M."/>
            <person name="Michael Karst S."/>
            <person name="Rossetti S."/>
            <person name="Lund Nielsen J."/>
            <person name="Tandoi V."/>
            <person name="James Seviour R."/>
            <person name="Nielsen P.H."/>
        </authorList>
    </citation>
    <scope>NUCLEOTIDE SEQUENCE [LARGE SCALE GENOMIC DNA]</scope>
    <source>
        <strain evidence="5 6">RN1</strain>
    </source>
</reference>
<dbReference type="InterPro" id="IPR009091">
    <property type="entry name" value="RCC1/BLIP-II"/>
</dbReference>
<name>R4YZD6_9ACTN</name>
<sequence length="936" mass="94120">MGRSVVGRVVTGWLLLVGAVVLGLPGSVEAASAQSPPAQISSAPEPGPGGICVSPGPHGFSDVPSNSYYNLAVGWLVEAGITSGVAPGKFAPTATVTRGQMAVFLWASAGSPQPAGGHSFTDVKPGVYYEQAVIWLVGEGITSGVAPGKFAPSAKVTRAQMAVFLWAAAGSPSVEGTHDFTDLNAGSYYEGPVTWLVGEGITSGVAPGKYGPTRPVTRAQVAVFLHASACTKAPVGTSIAAGDSSSCVLNDDQTVACWGLNAEGQLGDGTTTNRLAPTQVPGLTSTISLTAGRSHSCALKAHGTVACWGSNDSGQLGDGTTTNRLEPTLVLGLSGVLAIDAGDSHTCAVKRDAKVACWGFNYYGQLGDGTTTNRLTPTPVVGLSGVSATALGSGHSCALKDDGQVACWGGNYNGQLGDGTTTSRLTPTPVAGLTEVLTIAAGARHSCALNVEGTVACWGDNDRGQLGDGTTAESLTPTPLAGMSGMTGLALGSQHSCASKQNGGMACWGDNGFGQIGDGTWTNDRLTPATVVGLSEFSELTAGESHSCVLKIDGTKVCWGGNEFGQLGEGTTIFRLKPPVWLTGVASIATAGHQSCALKINSTVACWGSGTLGVERAAVPIDGLSGVTAITAGWSSMSQLAHFCALIDNGAVACWGDNNWGQLGDGSQIKKWTPSLVVGLSDATAITAGESHSCALKETGTVACWGLNDGGHIGDGTYATSPRLTATSVVTLSDVRAITAGSDHTCALKATGTVACWGLNQNGQLGNGTIPDPVGVSGSGTPVSVSGLSGVTMIDAGRNQTCAVLDTGTVECWGTSGSIFGSTPVPEPVPVINLTGATSVAAGGNHSCALQGDGNPACWGWNGDGQLGDGSTNPRSVPAPVDALHGVQSIDSGIDHSCALKVDGSVACWGNNLWGQLGVGDLWGSPQWSPTLAVES</sequence>
<dbReference type="PROSITE" id="PS50012">
    <property type="entry name" value="RCC1_3"/>
    <property type="match status" value="12"/>
</dbReference>
<keyword evidence="1" id="KW-0344">Guanine-nucleotide releasing factor</keyword>
<evidence type="ECO:0000256" key="1">
    <source>
        <dbReference type="ARBA" id="ARBA00022658"/>
    </source>
</evidence>
<dbReference type="InterPro" id="IPR051553">
    <property type="entry name" value="Ran_GTPase-activating"/>
</dbReference>
<gene>
    <name evidence="5" type="ORF">BN381_330004</name>
</gene>
<dbReference type="PANTHER" id="PTHR45982">
    <property type="entry name" value="REGULATOR OF CHROMOSOME CONDENSATION"/>
    <property type="match status" value="1"/>
</dbReference>
<feature type="compositionally biased region" description="Low complexity" evidence="3">
    <location>
        <begin position="35"/>
        <end position="44"/>
    </location>
</feature>